<keyword evidence="1" id="KW-0489">Methyltransferase</keyword>
<gene>
    <name evidence="3" type="ORF">TCHU04912_LOCUS13635</name>
    <name evidence="4" type="ORF">TCHU04912_LOCUS13636</name>
</gene>
<evidence type="ECO:0000313" key="3">
    <source>
        <dbReference type="EMBL" id="CAD9211396.1"/>
    </source>
</evidence>
<dbReference type="Pfam" id="PF05971">
    <property type="entry name" value="Methyltransf_10"/>
    <property type="match status" value="1"/>
</dbReference>
<proteinExistence type="predicted"/>
<dbReference type="EMBL" id="HBGG01026423">
    <property type="protein sequence ID" value="CAD9211396.1"/>
    <property type="molecule type" value="Transcribed_RNA"/>
</dbReference>
<dbReference type="GO" id="GO:0008168">
    <property type="term" value="F:methyltransferase activity"/>
    <property type="evidence" value="ECO:0007669"/>
    <property type="project" value="UniProtKB-KW"/>
</dbReference>
<dbReference type="EMBL" id="HBGG01026424">
    <property type="protein sequence ID" value="CAD9211397.1"/>
    <property type="molecule type" value="Transcribed_RNA"/>
</dbReference>
<evidence type="ECO:0000313" key="4">
    <source>
        <dbReference type="EMBL" id="CAD9211397.1"/>
    </source>
</evidence>
<dbReference type="GO" id="GO:0070475">
    <property type="term" value="P:rRNA base methylation"/>
    <property type="evidence" value="ECO:0007669"/>
    <property type="project" value="TreeGrafter"/>
</dbReference>
<dbReference type="InterPro" id="IPR029063">
    <property type="entry name" value="SAM-dependent_MTases_sf"/>
</dbReference>
<evidence type="ECO:0000256" key="2">
    <source>
        <dbReference type="ARBA" id="ARBA00022679"/>
    </source>
</evidence>
<dbReference type="AlphaFoldDB" id="A0A6U1IPE1"/>
<sequence length="253" mass="27504">MLTGAVHEGERFHFCMCNPPFFGSLDESNQNPSTACGGTAAEMVCEGGEAAFVRRMLDESALLGGQVHWYTSMVGKKSTLKEVRRVLHDRGVPVIRSTQFFQGETSRWAVAWSYAADPKTSAIPLERAPQAAPHQMGGSARRFISFQIQAKKRGSGPAMFAALQKYLASQGANCTPDPLMSRIKASWSPSSLRASMVIFNCMVYEDTDTPRVVKVTGSMESPSASVDEDGQGAHAFNCLFQDAQVYLQASFGD</sequence>
<dbReference type="Gene3D" id="3.40.50.150">
    <property type="entry name" value="Vaccinia Virus protein VP39"/>
    <property type="match status" value="1"/>
</dbReference>
<evidence type="ECO:0008006" key="5">
    <source>
        <dbReference type="Google" id="ProtNLM"/>
    </source>
</evidence>
<dbReference type="PANTHER" id="PTHR13393">
    <property type="entry name" value="SAM-DEPENDENT METHYLTRANSFERASE"/>
    <property type="match status" value="1"/>
</dbReference>
<keyword evidence="2" id="KW-0808">Transferase</keyword>
<name>A0A6U1IPE1_9CHLO</name>
<reference evidence="4" key="1">
    <citation type="submission" date="2021-01" db="EMBL/GenBank/DDBJ databases">
        <authorList>
            <person name="Corre E."/>
            <person name="Pelletier E."/>
            <person name="Niang G."/>
            <person name="Scheremetjew M."/>
            <person name="Finn R."/>
            <person name="Kale V."/>
            <person name="Holt S."/>
            <person name="Cochrane G."/>
            <person name="Meng A."/>
            <person name="Brown T."/>
            <person name="Cohen L."/>
        </authorList>
    </citation>
    <scope>NUCLEOTIDE SEQUENCE</scope>
    <source>
        <strain evidence="4">PLY429</strain>
    </source>
</reference>
<evidence type="ECO:0000256" key="1">
    <source>
        <dbReference type="ARBA" id="ARBA00022603"/>
    </source>
</evidence>
<dbReference type="InterPro" id="IPR010286">
    <property type="entry name" value="METTL16/RlmF"/>
</dbReference>
<dbReference type="PANTHER" id="PTHR13393:SF0">
    <property type="entry name" value="RNA N6-ADENOSINE-METHYLTRANSFERASE METTL16"/>
    <property type="match status" value="1"/>
</dbReference>
<organism evidence="4">
    <name type="scientific">Tetraselmis chuii</name>
    <dbReference type="NCBI Taxonomy" id="63592"/>
    <lineage>
        <taxon>Eukaryota</taxon>
        <taxon>Viridiplantae</taxon>
        <taxon>Chlorophyta</taxon>
        <taxon>core chlorophytes</taxon>
        <taxon>Chlorodendrophyceae</taxon>
        <taxon>Chlorodendrales</taxon>
        <taxon>Chlorodendraceae</taxon>
        <taxon>Tetraselmis</taxon>
    </lineage>
</organism>
<accession>A0A6U1IPE1</accession>
<protein>
    <recommendedName>
        <fullName evidence="5">U6 small nuclear RNA (adenine-(43)-N(6))-methyltransferase</fullName>
    </recommendedName>
</protein>
<dbReference type="GO" id="GO:0005634">
    <property type="term" value="C:nucleus"/>
    <property type="evidence" value="ECO:0007669"/>
    <property type="project" value="TreeGrafter"/>
</dbReference>